<evidence type="ECO:0000313" key="2">
    <source>
        <dbReference type="Proteomes" id="UP001245184"/>
    </source>
</evidence>
<dbReference type="AlphaFoldDB" id="A0ABD5CCZ3"/>
<evidence type="ECO:0000313" key="1">
    <source>
        <dbReference type="EMBL" id="MDR6203168.1"/>
    </source>
</evidence>
<dbReference type="EMBL" id="JAVIZN010000002">
    <property type="protein sequence ID" value="MDR6203168.1"/>
    <property type="molecule type" value="Genomic_DNA"/>
</dbReference>
<accession>A0ABD5CCZ3</accession>
<name>A0ABD5CCZ3_9BURK</name>
<evidence type="ECO:0008006" key="3">
    <source>
        <dbReference type="Google" id="ProtNLM"/>
    </source>
</evidence>
<comment type="caution">
    <text evidence="1">The sequence shown here is derived from an EMBL/GenBank/DDBJ whole genome shotgun (WGS) entry which is preliminary data.</text>
</comment>
<protein>
    <recommendedName>
        <fullName evidence="3">Secreted protein</fullName>
    </recommendedName>
</protein>
<proteinExistence type="predicted"/>
<reference evidence="1 2" key="1">
    <citation type="submission" date="2023-08" db="EMBL/GenBank/DDBJ databases">
        <title>Genome sequencing of plant associated microbes to promote plant fitness in Sorghum bicolor and Oryza sativa.</title>
        <authorList>
            <person name="Coleman-Derr D."/>
        </authorList>
    </citation>
    <scope>NUCLEOTIDE SEQUENCE [LARGE SCALE GENOMIC DNA]</scope>
    <source>
        <strain evidence="1 2">SLBN-33</strain>
    </source>
</reference>
<gene>
    <name evidence="1" type="ORF">QF025_001888</name>
</gene>
<dbReference type="Proteomes" id="UP001245184">
    <property type="component" value="Unassembled WGS sequence"/>
</dbReference>
<sequence>MNGVIIFVALWPIAFAALLAFAARIEPRSGRWLRRRLDSPQSGGAASAAYCLQRTTIDRFFTFAPKMPPTVPPEVAPLSTSFETTS</sequence>
<organism evidence="1 2">
    <name type="scientific">Paraburkholderia graminis</name>
    <dbReference type="NCBI Taxonomy" id="60548"/>
    <lineage>
        <taxon>Bacteria</taxon>
        <taxon>Pseudomonadati</taxon>
        <taxon>Pseudomonadota</taxon>
        <taxon>Betaproteobacteria</taxon>
        <taxon>Burkholderiales</taxon>
        <taxon>Burkholderiaceae</taxon>
        <taxon>Paraburkholderia</taxon>
    </lineage>
</organism>